<evidence type="ECO:0000256" key="1">
    <source>
        <dbReference type="ARBA" id="ARBA00022574"/>
    </source>
</evidence>
<feature type="repeat" description="WD" evidence="3">
    <location>
        <begin position="929"/>
        <end position="971"/>
    </location>
</feature>
<dbReference type="InterPro" id="IPR015943">
    <property type="entry name" value="WD40/YVTN_repeat-like_dom_sf"/>
</dbReference>
<feature type="repeat" description="WD" evidence="3">
    <location>
        <begin position="725"/>
        <end position="750"/>
    </location>
</feature>
<feature type="non-terminal residue" evidence="5">
    <location>
        <position position="1"/>
    </location>
</feature>
<dbReference type="PROSITE" id="PS50294">
    <property type="entry name" value="WD_REPEATS_REGION"/>
    <property type="match status" value="2"/>
</dbReference>
<dbReference type="Gene3D" id="3.40.50.300">
    <property type="entry name" value="P-loop containing nucleotide triphosphate hydrolases"/>
    <property type="match status" value="1"/>
</dbReference>
<name>A0A024SEA3_HYPJR</name>
<sequence length="1190" mass="133544">EQLRSQINAEDQKCLRHLWSHDPYVEKKRIEDTKGGLLQDSYNWILGNEDFQRWFQDPRRPLLWIRGDPGKGKTMLLCGIVDSLQKLAPSSLVSFFFCQATDQRINNSTAILRSLMFLLIDQQHHLLKHLQERYVRQGKSLFEPPSAWYALSEIMESLLIDLNDSQKPTCLLIDALDECVNEDLPRLLDFIVKMSKKIPYVKWIISSRNWQHIIGKMETLGPDAQLSLELNANSVTTAVEVYIHQKVLQLSENKKYTKEREKKILDHLLVNAEGTFLWVALVCQNLQRVPAWKALEALEATPRGLEPFYRKMVQSISLSDDAEICESILTVATVARRPLTLQELIALAETPGDAFEKEQAACELIGQCGSFLTIRDEVVYFVHQSARDFLSEMLTKREFATGMIEARCHMVRRSIQLLSQSLKRDIYQLSDLSIHVHAVEAPTPEPLAAVGYSCVFWVDHFADLVDGEYNETTGGYANDALVPYIKTFIGTKYLYWLEALSLLRRVPEGVIAMRKLQDISRVWAGQDSEHLIRDAYRFILAAKQTIEYFPLQIHPSALLICPDGSKIRKLALAEERPLFVMKRGIRTSWDSCLQTLELDEDVGSVALSPDGSLMASKSRFGGKLWDMATGTCLKTLWSPHEDLRRLLFSPNSQQVAAITEHNGIAIWDIESRELIMILEGCGYRPCNSSFSPDGSLFASSFHKHILVWDVCSGECFLKLNSHQYVAALSFSSDDKRLMSCSDRGTITVWDAAGNCTSTLTGSWPNKHGAPCISPDISRVAFRDSSERVGIVDTASGQCIKTKTLGRIVLGPRFFPDGRQVVVALSSNEIIIWDIDGDKPLRTLRGHSHSISSIEISHDGSRLVSSLGDGSGIIMVWDTAKGEQVQTFTGHTLEVRHMSFSSDGQLLASASPYHHIRIWDIETGTCRYILEGHSREVSLVKFSPDSCRLASVSTYDGKIIIWDLAAETCIQLECESQWSMPIDFNMDGRALASGVGHGIIKIWDSASGRCMHTLTFHPASDTQCLAFSPNGTALASGTSMDVRIWRKTDEQFACIQILELDFLLFSVAFSPDGRQIICGSTDFTVTEVWNFDPSTSSATFCQTLPCDSSSFLSSTFAKNEKQGTAEHCFYGLDVTGRKILRNGKMILQLPDNNRLLSDNSPEKKLKAWFLVHGSTVIIHDRMSGLTILSFI</sequence>
<reference evidence="6" key="1">
    <citation type="journal article" date="2013" name="Ind. Biotechnol.">
        <title>Comparative genomics analysis of Trichoderma reesei strains.</title>
        <authorList>
            <person name="Koike H."/>
            <person name="Aerts A."/>
            <person name="LaButti K."/>
            <person name="Grigoriev I.V."/>
            <person name="Baker S.E."/>
        </authorList>
    </citation>
    <scope>NUCLEOTIDE SEQUENCE [LARGE SCALE GENOMIC DNA]</scope>
    <source>
        <strain evidence="6">ATCC 56765 / BCRC 32924 / NRRL 11460 / Rut C-30</strain>
    </source>
</reference>
<keyword evidence="2" id="KW-0677">Repeat</keyword>
<protein>
    <recommendedName>
        <fullName evidence="4">NACHT domain-containing protein</fullName>
    </recommendedName>
</protein>
<accession>A0A024SEA3</accession>
<dbReference type="SMART" id="SM00320">
    <property type="entry name" value="WD40"/>
    <property type="match status" value="11"/>
</dbReference>
<evidence type="ECO:0000256" key="3">
    <source>
        <dbReference type="PROSITE-ProRule" id="PRU00221"/>
    </source>
</evidence>
<dbReference type="OrthoDB" id="538223at2759"/>
<dbReference type="EMBL" id="KI911142">
    <property type="protein sequence ID" value="ETS03695.1"/>
    <property type="molecule type" value="Genomic_DNA"/>
</dbReference>
<dbReference type="SUPFAM" id="SSF50969">
    <property type="entry name" value="YVTN repeat-like/Quinoprotein amine dehydrogenase"/>
    <property type="match status" value="1"/>
</dbReference>
<dbReference type="PANTHER" id="PTHR19848">
    <property type="entry name" value="WD40 REPEAT PROTEIN"/>
    <property type="match status" value="1"/>
</dbReference>
<dbReference type="PANTHER" id="PTHR19848:SF8">
    <property type="entry name" value="F-BOX AND WD REPEAT DOMAIN CONTAINING 7"/>
    <property type="match status" value="1"/>
</dbReference>
<evidence type="ECO:0000313" key="6">
    <source>
        <dbReference type="Proteomes" id="UP000024376"/>
    </source>
</evidence>
<dbReference type="HOGENOM" id="CLU_000288_6_16_1"/>
<feature type="repeat" description="WD" evidence="3">
    <location>
        <begin position="887"/>
        <end position="928"/>
    </location>
</feature>
<dbReference type="AlphaFoldDB" id="A0A024SEA3"/>
<dbReference type="InterPro" id="IPR007111">
    <property type="entry name" value="NACHT_NTPase"/>
</dbReference>
<dbReference type="CDD" id="cd00200">
    <property type="entry name" value="WD40"/>
    <property type="match status" value="1"/>
</dbReference>
<feature type="repeat" description="WD" evidence="3">
    <location>
        <begin position="981"/>
        <end position="1012"/>
    </location>
</feature>
<dbReference type="Pfam" id="PF00400">
    <property type="entry name" value="WD40"/>
    <property type="match status" value="6"/>
</dbReference>
<dbReference type="Proteomes" id="UP000024376">
    <property type="component" value="Unassembled WGS sequence"/>
</dbReference>
<evidence type="ECO:0000313" key="5">
    <source>
        <dbReference type="EMBL" id="ETS03695.1"/>
    </source>
</evidence>
<dbReference type="PROSITE" id="PS50837">
    <property type="entry name" value="NACHT"/>
    <property type="match status" value="1"/>
</dbReference>
<dbReference type="InterPro" id="IPR027417">
    <property type="entry name" value="P-loop_NTPase"/>
</dbReference>
<keyword evidence="1 3" id="KW-0853">WD repeat</keyword>
<feature type="domain" description="NACHT" evidence="4">
    <location>
        <begin position="61"/>
        <end position="208"/>
    </location>
</feature>
<proteinExistence type="predicted"/>
<gene>
    <name evidence="5" type="ORF">M419DRAFT_74784</name>
</gene>
<dbReference type="SUPFAM" id="SSF52540">
    <property type="entry name" value="P-loop containing nucleoside triphosphate hydrolases"/>
    <property type="match status" value="1"/>
</dbReference>
<dbReference type="InterPro" id="IPR036322">
    <property type="entry name" value="WD40_repeat_dom_sf"/>
</dbReference>
<organism evidence="5 6">
    <name type="scientific">Hypocrea jecorina (strain ATCC 56765 / BCRC 32924 / NRRL 11460 / Rut C-30)</name>
    <name type="common">Trichoderma reesei</name>
    <dbReference type="NCBI Taxonomy" id="1344414"/>
    <lineage>
        <taxon>Eukaryota</taxon>
        <taxon>Fungi</taxon>
        <taxon>Dikarya</taxon>
        <taxon>Ascomycota</taxon>
        <taxon>Pezizomycotina</taxon>
        <taxon>Sordariomycetes</taxon>
        <taxon>Hypocreomycetidae</taxon>
        <taxon>Hypocreales</taxon>
        <taxon>Hypocreaceae</taxon>
        <taxon>Trichoderma</taxon>
    </lineage>
</organism>
<dbReference type="PROSITE" id="PS50082">
    <property type="entry name" value="WD_REPEATS_2"/>
    <property type="match status" value="4"/>
</dbReference>
<dbReference type="SUPFAM" id="SSF50978">
    <property type="entry name" value="WD40 repeat-like"/>
    <property type="match status" value="1"/>
</dbReference>
<evidence type="ECO:0000259" key="4">
    <source>
        <dbReference type="PROSITE" id="PS50837"/>
    </source>
</evidence>
<evidence type="ECO:0000256" key="2">
    <source>
        <dbReference type="ARBA" id="ARBA00022737"/>
    </source>
</evidence>
<dbReference type="InterPro" id="IPR001680">
    <property type="entry name" value="WD40_rpt"/>
</dbReference>
<dbReference type="KEGG" id="trr:M419DRAFT_74784"/>
<dbReference type="InterPro" id="IPR011044">
    <property type="entry name" value="Quino_amine_DH_bsu"/>
</dbReference>
<dbReference type="Gene3D" id="2.130.10.10">
    <property type="entry name" value="YVTN repeat-like/Quinoprotein amine dehydrogenase"/>
    <property type="match status" value="4"/>
</dbReference>
<dbReference type="Pfam" id="PF24883">
    <property type="entry name" value="NPHP3_N"/>
    <property type="match status" value="1"/>
</dbReference>
<dbReference type="InterPro" id="IPR056884">
    <property type="entry name" value="NPHP3-like_N"/>
</dbReference>